<evidence type="ECO:0000313" key="7">
    <source>
        <dbReference type="EMBL" id="VYS97651.1"/>
    </source>
</evidence>
<dbReference type="PROSITE" id="PS50110">
    <property type="entry name" value="RESPONSE_REGULATORY"/>
    <property type="match status" value="1"/>
</dbReference>
<evidence type="ECO:0000259" key="4">
    <source>
        <dbReference type="PROSITE" id="PS50043"/>
    </source>
</evidence>
<reference evidence="6 8" key="1">
    <citation type="journal article" date="2019" name="Nat. Med.">
        <title>A library of human gut bacterial isolates paired with longitudinal multiomics data enables mechanistic microbiome research.</title>
        <authorList>
            <person name="Poyet M."/>
            <person name="Groussin M."/>
            <person name="Gibbons S.M."/>
            <person name="Avila-Pacheco J."/>
            <person name="Jiang X."/>
            <person name="Kearney S.M."/>
            <person name="Perrotta A.R."/>
            <person name="Berdy B."/>
            <person name="Zhao S."/>
            <person name="Lieberman T.D."/>
            <person name="Swanson P.K."/>
            <person name="Smith M."/>
            <person name="Roesemann S."/>
            <person name="Alexander J.E."/>
            <person name="Rich S.A."/>
            <person name="Livny J."/>
            <person name="Vlamakis H."/>
            <person name="Clish C."/>
            <person name="Bullock K."/>
            <person name="Deik A."/>
            <person name="Scott J."/>
            <person name="Pierce K.A."/>
            <person name="Xavier R.J."/>
            <person name="Alm E.J."/>
        </authorList>
    </citation>
    <scope>NUCLEOTIDE SEQUENCE [LARGE SCALE GENOMIC DNA]</scope>
    <source>
        <strain evidence="6 8">BIOML-A2</strain>
    </source>
</reference>
<dbReference type="RefSeq" id="WP_034521329.1">
    <property type="nucleotide sequence ID" value="NZ_CACRSP010000003.1"/>
</dbReference>
<accession>A0A6N2SZM9</accession>
<keyword evidence="2" id="KW-0238">DNA-binding</keyword>
<dbReference type="PANTHER" id="PTHR43214">
    <property type="entry name" value="TWO-COMPONENT RESPONSE REGULATOR"/>
    <property type="match status" value="1"/>
</dbReference>
<feature type="modified residue" description="4-aspartylphosphate" evidence="3">
    <location>
        <position position="53"/>
    </location>
</feature>
<dbReference type="SMART" id="SM00421">
    <property type="entry name" value="HTH_LUXR"/>
    <property type="match status" value="1"/>
</dbReference>
<dbReference type="PROSITE" id="PS50043">
    <property type="entry name" value="HTH_LUXR_2"/>
    <property type="match status" value="1"/>
</dbReference>
<dbReference type="SUPFAM" id="SSF52172">
    <property type="entry name" value="CheY-like"/>
    <property type="match status" value="1"/>
</dbReference>
<feature type="domain" description="HTH luxR-type" evidence="4">
    <location>
        <begin position="155"/>
        <end position="220"/>
    </location>
</feature>
<sequence length="220" mass="23528">MKVAIADDDPIVCSSLATILAATGAAEVPWTANSGEAAMSKYDENVPDMLLIDVQMPGMDGLTASERILHAHPDARILVLTTFADEAYIAKAMEIGTKGYLIKQDVSSVIPAVQAVMAGQIVMGAEVLAKLRFANGTAPTAARPNEPQDSGCMDAPDRFAHLTDRERDVVELVAEGLDNREIAAKLFLSEGTVRNRISDILAKTNISNRTKLAVEWLAGH</sequence>
<keyword evidence="1 3" id="KW-0597">Phosphoprotein</keyword>
<dbReference type="EMBL" id="CACRSP010000003">
    <property type="protein sequence ID" value="VYS97651.1"/>
    <property type="molecule type" value="Genomic_DNA"/>
</dbReference>
<dbReference type="InterPro" id="IPR000792">
    <property type="entry name" value="Tscrpt_reg_LuxR_C"/>
</dbReference>
<dbReference type="InterPro" id="IPR058245">
    <property type="entry name" value="NreC/VraR/RcsB-like_REC"/>
</dbReference>
<dbReference type="InterPro" id="IPR016032">
    <property type="entry name" value="Sig_transdc_resp-reg_C-effctor"/>
</dbReference>
<evidence type="ECO:0000256" key="2">
    <source>
        <dbReference type="ARBA" id="ARBA00023125"/>
    </source>
</evidence>
<dbReference type="InterPro" id="IPR039420">
    <property type="entry name" value="WalR-like"/>
</dbReference>
<organism evidence="7">
    <name type="scientific">Bifidobacterium dentium</name>
    <dbReference type="NCBI Taxonomy" id="1689"/>
    <lineage>
        <taxon>Bacteria</taxon>
        <taxon>Bacillati</taxon>
        <taxon>Actinomycetota</taxon>
        <taxon>Actinomycetes</taxon>
        <taxon>Bifidobacteriales</taxon>
        <taxon>Bifidobacteriaceae</taxon>
        <taxon>Bifidobacterium</taxon>
    </lineage>
</organism>
<dbReference type="SMART" id="SM00448">
    <property type="entry name" value="REC"/>
    <property type="match status" value="1"/>
</dbReference>
<dbReference type="AlphaFoldDB" id="A0A6N2SZM9"/>
<dbReference type="CDD" id="cd17535">
    <property type="entry name" value="REC_NarL-like"/>
    <property type="match status" value="1"/>
</dbReference>
<dbReference type="GO" id="GO:0000160">
    <property type="term" value="P:phosphorelay signal transduction system"/>
    <property type="evidence" value="ECO:0007669"/>
    <property type="project" value="InterPro"/>
</dbReference>
<evidence type="ECO:0000256" key="1">
    <source>
        <dbReference type="ARBA" id="ARBA00022553"/>
    </source>
</evidence>
<dbReference type="InterPro" id="IPR001789">
    <property type="entry name" value="Sig_transdc_resp-reg_receiver"/>
</dbReference>
<dbReference type="InterPro" id="IPR011006">
    <property type="entry name" value="CheY-like_superfamily"/>
</dbReference>
<dbReference type="CDD" id="cd06170">
    <property type="entry name" value="LuxR_C_like"/>
    <property type="match status" value="1"/>
</dbReference>
<evidence type="ECO:0000256" key="3">
    <source>
        <dbReference type="PROSITE-ProRule" id="PRU00169"/>
    </source>
</evidence>
<dbReference type="SUPFAM" id="SSF46894">
    <property type="entry name" value="C-terminal effector domain of the bipartite response regulators"/>
    <property type="match status" value="1"/>
</dbReference>
<reference evidence="7" key="2">
    <citation type="submission" date="2019-11" db="EMBL/GenBank/DDBJ databases">
        <authorList>
            <person name="Feng L."/>
        </authorList>
    </citation>
    <scope>NUCLEOTIDE SEQUENCE</scope>
    <source>
        <strain evidence="7">BdentiumLFYP24</strain>
    </source>
</reference>
<name>A0A6N2SZM9_9BIFI</name>
<dbReference type="EMBL" id="WDPD01000005">
    <property type="protein sequence ID" value="KAB7460750.1"/>
    <property type="molecule type" value="Genomic_DNA"/>
</dbReference>
<dbReference type="Pfam" id="PF00196">
    <property type="entry name" value="GerE"/>
    <property type="match status" value="1"/>
</dbReference>
<dbReference type="GO" id="GO:0006355">
    <property type="term" value="P:regulation of DNA-templated transcription"/>
    <property type="evidence" value="ECO:0007669"/>
    <property type="project" value="InterPro"/>
</dbReference>
<dbReference type="Pfam" id="PF00072">
    <property type="entry name" value="Response_reg"/>
    <property type="match status" value="1"/>
</dbReference>
<gene>
    <name evidence="7" type="primary">nreC_2</name>
    <name evidence="7" type="ORF">BDLFYP24_01718</name>
    <name evidence="6" type="ORF">GBB04_06770</name>
</gene>
<evidence type="ECO:0000313" key="8">
    <source>
        <dbReference type="Proteomes" id="UP000429211"/>
    </source>
</evidence>
<protein>
    <submittedName>
        <fullName evidence="7">Oxygen regulatory protein NreC</fullName>
    </submittedName>
    <submittedName>
        <fullName evidence="6">Response regulator transcription factor</fullName>
    </submittedName>
</protein>
<dbReference type="GO" id="GO:0003677">
    <property type="term" value="F:DNA binding"/>
    <property type="evidence" value="ECO:0007669"/>
    <property type="project" value="UniProtKB-KW"/>
</dbReference>
<dbReference type="Proteomes" id="UP000429211">
    <property type="component" value="Unassembled WGS sequence"/>
</dbReference>
<evidence type="ECO:0000259" key="5">
    <source>
        <dbReference type="PROSITE" id="PS50110"/>
    </source>
</evidence>
<dbReference type="PRINTS" id="PR00038">
    <property type="entry name" value="HTHLUXR"/>
</dbReference>
<evidence type="ECO:0000313" key="6">
    <source>
        <dbReference type="EMBL" id="KAB7460750.1"/>
    </source>
</evidence>
<feature type="domain" description="Response regulatory" evidence="5">
    <location>
        <begin position="2"/>
        <end position="118"/>
    </location>
</feature>
<proteinExistence type="predicted"/>
<dbReference type="Gene3D" id="3.40.50.2300">
    <property type="match status" value="1"/>
</dbReference>